<gene>
    <name evidence="2" type="ORF">MKZ38_002627</name>
</gene>
<evidence type="ECO:0000313" key="3">
    <source>
        <dbReference type="Proteomes" id="UP001201980"/>
    </source>
</evidence>
<feature type="region of interest" description="Disordered" evidence="1">
    <location>
        <begin position="132"/>
        <end position="308"/>
    </location>
</feature>
<comment type="caution">
    <text evidence="2">The sequence shown here is derived from an EMBL/GenBank/DDBJ whole genome shotgun (WGS) entry which is preliminary data.</text>
</comment>
<evidence type="ECO:0008006" key="4">
    <source>
        <dbReference type="Google" id="ProtNLM"/>
    </source>
</evidence>
<feature type="compositionally biased region" description="Polar residues" evidence="1">
    <location>
        <begin position="1"/>
        <end position="10"/>
    </location>
</feature>
<dbReference type="EMBL" id="JAKWBI020000017">
    <property type="protein sequence ID" value="KAJ2906202.1"/>
    <property type="molecule type" value="Genomic_DNA"/>
</dbReference>
<organism evidence="2 3">
    <name type="scientific">Zalerion maritima</name>
    <dbReference type="NCBI Taxonomy" id="339359"/>
    <lineage>
        <taxon>Eukaryota</taxon>
        <taxon>Fungi</taxon>
        <taxon>Dikarya</taxon>
        <taxon>Ascomycota</taxon>
        <taxon>Pezizomycotina</taxon>
        <taxon>Sordariomycetes</taxon>
        <taxon>Lulworthiomycetidae</taxon>
        <taxon>Lulworthiales</taxon>
        <taxon>Lulworthiaceae</taxon>
        <taxon>Zalerion</taxon>
    </lineage>
</organism>
<feature type="compositionally biased region" description="Basic and acidic residues" evidence="1">
    <location>
        <begin position="180"/>
        <end position="207"/>
    </location>
</feature>
<keyword evidence="3" id="KW-1185">Reference proteome</keyword>
<reference evidence="2" key="1">
    <citation type="submission" date="2022-07" db="EMBL/GenBank/DDBJ databases">
        <title>Draft genome sequence of Zalerion maritima ATCC 34329, a (micro)plastics degrading marine fungus.</title>
        <authorList>
            <person name="Paco A."/>
            <person name="Goncalves M.F.M."/>
            <person name="Rocha-Santos T.A.P."/>
            <person name="Alves A."/>
        </authorList>
    </citation>
    <scope>NUCLEOTIDE SEQUENCE</scope>
    <source>
        <strain evidence="2">ATCC 34329</strain>
    </source>
</reference>
<proteinExistence type="predicted"/>
<dbReference type="InterPro" id="IPR028322">
    <property type="entry name" value="PNRC-like_rgn"/>
</dbReference>
<accession>A0AAD5RX53</accession>
<dbReference type="Proteomes" id="UP001201980">
    <property type="component" value="Unassembled WGS sequence"/>
</dbReference>
<dbReference type="AlphaFoldDB" id="A0AAD5RX53"/>
<protein>
    <recommendedName>
        <fullName evidence="4">Proteophosphoglycan 5</fullName>
    </recommendedName>
</protein>
<sequence length="391" mass="41095">MQQNNQQRTKNTPKKGRPRRDSTQSPRNSKPAKNYASENDIPRDSNGVRTPRRETPGAPNHFLGPRGNCAPNSQRNRNKGRPTSIAVAGSPAPPRNDRTSPPLTGGKSAPAAYAGAAFHMSPATSELPIPSFMKAARAGSPNTGGNIPAKPSNLSQVPSPPASDTEAPTPPATRPAQPAELRHDVPVKESPLDIFFRKDREEKERSGRSHSAQGIVAAPSPFSPPEQSPFGTSAANVSRNENQAAGNRASFHRSSTTGISPEELDGTPGRPIGPQFSTPFNDRIRAARGSASSGQATPGSAQRSPGDGATVLKSILNITDQPTIFGSPHGTPSQHTPPFAGSPNRFVPGHHMSRSTGTNAPMQGLATGVQIGQAPDPIAMTNSLKNLLKIQ</sequence>
<feature type="region of interest" description="Disordered" evidence="1">
    <location>
        <begin position="1"/>
        <end position="110"/>
    </location>
</feature>
<feature type="compositionally biased region" description="Polar residues" evidence="1">
    <location>
        <begin position="231"/>
        <end position="245"/>
    </location>
</feature>
<name>A0AAD5RX53_9PEZI</name>
<evidence type="ECO:0000256" key="1">
    <source>
        <dbReference type="SAM" id="MobiDB-lite"/>
    </source>
</evidence>
<dbReference type="GO" id="GO:0016071">
    <property type="term" value="P:mRNA metabolic process"/>
    <property type="evidence" value="ECO:0007669"/>
    <property type="project" value="UniProtKB-ARBA"/>
</dbReference>
<dbReference type="Pfam" id="PF15365">
    <property type="entry name" value="PNRC"/>
    <property type="match status" value="1"/>
</dbReference>
<evidence type="ECO:0000313" key="2">
    <source>
        <dbReference type="EMBL" id="KAJ2906202.1"/>
    </source>
</evidence>